<evidence type="ECO:0000313" key="1">
    <source>
        <dbReference type="EMBL" id="TKT87042.1"/>
    </source>
</evidence>
<keyword evidence="2" id="KW-1185">Reference proteome</keyword>
<dbReference type="InterPro" id="IPR009057">
    <property type="entry name" value="Homeodomain-like_sf"/>
</dbReference>
<dbReference type="Gene3D" id="1.10.10.60">
    <property type="entry name" value="Homeodomain-like"/>
    <property type="match status" value="1"/>
</dbReference>
<dbReference type="AlphaFoldDB" id="A0A4U6CR57"/>
<dbReference type="EMBL" id="SZVO01000021">
    <property type="protein sequence ID" value="TKT87042.1"/>
    <property type="molecule type" value="Genomic_DNA"/>
</dbReference>
<organism evidence="1 2">
    <name type="scientific">Dyadobacter frigoris</name>
    <dbReference type="NCBI Taxonomy" id="2576211"/>
    <lineage>
        <taxon>Bacteria</taxon>
        <taxon>Pseudomonadati</taxon>
        <taxon>Bacteroidota</taxon>
        <taxon>Cytophagia</taxon>
        <taxon>Cytophagales</taxon>
        <taxon>Spirosomataceae</taxon>
        <taxon>Dyadobacter</taxon>
    </lineage>
</organism>
<proteinExistence type="predicted"/>
<dbReference type="Proteomes" id="UP000304900">
    <property type="component" value="Unassembled WGS sequence"/>
</dbReference>
<reference evidence="1 2" key="1">
    <citation type="submission" date="2019-05" db="EMBL/GenBank/DDBJ databases">
        <title>Dyadobacter AR-3-8 sp. nov., isolated from arctic soil.</title>
        <authorList>
            <person name="Chaudhary D.K."/>
        </authorList>
    </citation>
    <scope>NUCLEOTIDE SEQUENCE [LARGE SCALE GENOMIC DNA]</scope>
    <source>
        <strain evidence="1 2">AR-3-8</strain>
    </source>
</reference>
<evidence type="ECO:0000313" key="2">
    <source>
        <dbReference type="Proteomes" id="UP000304900"/>
    </source>
</evidence>
<name>A0A4U6CR57_9BACT</name>
<comment type="caution">
    <text evidence="1">The sequence shown here is derived from an EMBL/GenBank/DDBJ whole genome shotgun (WGS) entry which is preliminary data.</text>
</comment>
<accession>A0A4U6CR57</accession>
<gene>
    <name evidence="1" type="ORF">FDK13_31000</name>
</gene>
<dbReference type="OrthoDB" id="836882at2"/>
<protein>
    <submittedName>
        <fullName evidence="1">TetR family transcriptional regulator</fullName>
    </submittedName>
</protein>
<sequence>MEILHKKDKEETKKKLIDATGKIFMSKGYSGLRASKIADAAGVKQNLDLSLLWKCSGAF</sequence>
<dbReference type="SUPFAM" id="SSF46689">
    <property type="entry name" value="Homeodomain-like"/>
    <property type="match status" value="1"/>
</dbReference>